<protein>
    <submittedName>
        <fullName evidence="2 3">Uncharacterized protein</fullName>
    </submittedName>
</protein>
<reference evidence="2 4" key="1">
    <citation type="journal article" date="2014" name="BMC Genomics">
        <title>Genome sequence of Anopheles sinensis provides insight into genetics basis of mosquito competence for malaria parasites.</title>
        <authorList>
            <person name="Zhou D."/>
            <person name="Zhang D."/>
            <person name="Ding G."/>
            <person name="Shi L."/>
            <person name="Hou Q."/>
            <person name="Ye Y."/>
            <person name="Xu Y."/>
            <person name="Zhou H."/>
            <person name="Xiong C."/>
            <person name="Li S."/>
            <person name="Yu J."/>
            <person name="Hong S."/>
            <person name="Yu X."/>
            <person name="Zou P."/>
            <person name="Chen C."/>
            <person name="Chang X."/>
            <person name="Wang W."/>
            <person name="Lv Y."/>
            <person name="Sun Y."/>
            <person name="Ma L."/>
            <person name="Shen B."/>
            <person name="Zhu C."/>
        </authorList>
    </citation>
    <scope>NUCLEOTIDE SEQUENCE [LARGE SCALE GENOMIC DNA]</scope>
</reference>
<dbReference type="VEuPathDB" id="VectorBase:ASIC015738"/>
<gene>
    <name evidence="2" type="ORF">ZHAS_00015738</name>
</gene>
<organism evidence="2">
    <name type="scientific">Anopheles sinensis</name>
    <name type="common">Mosquito</name>
    <dbReference type="NCBI Taxonomy" id="74873"/>
    <lineage>
        <taxon>Eukaryota</taxon>
        <taxon>Metazoa</taxon>
        <taxon>Ecdysozoa</taxon>
        <taxon>Arthropoda</taxon>
        <taxon>Hexapoda</taxon>
        <taxon>Insecta</taxon>
        <taxon>Pterygota</taxon>
        <taxon>Neoptera</taxon>
        <taxon>Endopterygota</taxon>
        <taxon>Diptera</taxon>
        <taxon>Nematocera</taxon>
        <taxon>Culicoidea</taxon>
        <taxon>Culicidae</taxon>
        <taxon>Anophelinae</taxon>
        <taxon>Anopheles</taxon>
    </lineage>
</organism>
<dbReference type="AlphaFoldDB" id="A0A084WBU6"/>
<keyword evidence="4" id="KW-1185">Reference proteome</keyword>
<name>A0A084WBU6_ANOSI</name>
<feature type="region of interest" description="Disordered" evidence="1">
    <location>
        <begin position="1"/>
        <end position="53"/>
    </location>
</feature>
<accession>A0A084WBU6</accession>
<sequence>MSSETLVRGKGNRKSNSCSPTPKPLDSPGGGKCYAFPGTESTTMTKIPQREGRSLRSSVPFLFVMLIPMPPPMARSAVQRESPEIGVLRVHAGGEKSG</sequence>
<dbReference type="Proteomes" id="UP000030765">
    <property type="component" value="Unassembled WGS sequence"/>
</dbReference>
<dbReference type="EnsemblMetazoa" id="ASIC015738-RA">
    <property type="protein sequence ID" value="ASIC015738-PA"/>
    <property type="gene ID" value="ASIC015738"/>
</dbReference>
<evidence type="ECO:0000313" key="4">
    <source>
        <dbReference type="Proteomes" id="UP000030765"/>
    </source>
</evidence>
<evidence type="ECO:0000313" key="3">
    <source>
        <dbReference type="EnsemblMetazoa" id="ASIC015738-PA"/>
    </source>
</evidence>
<evidence type="ECO:0000256" key="1">
    <source>
        <dbReference type="SAM" id="MobiDB-lite"/>
    </source>
</evidence>
<dbReference type="EMBL" id="KE525332">
    <property type="protein sequence ID" value="KFB47690.1"/>
    <property type="molecule type" value="Genomic_DNA"/>
</dbReference>
<reference evidence="3" key="2">
    <citation type="submission" date="2020-05" db="UniProtKB">
        <authorList>
            <consortium name="EnsemblMetazoa"/>
        </authorList>
    </citation>
    <scope>IDENTIFICATION</scope>
</reference>
<dbReference type="EMBL" id="ATLV01022465">
    <property type="status" value="NOT_ANNOTATED_CDS"/>
    <property type="molecule type" value="Genomic_DNA"/>
</dbReference>
<evidence type="ECO:0000313" key="2">
    <source>
        <dbReference type="EMBL" id="KFB47690.1"/>
    </source>
</evidence>
<proteinExistence type="predicted"/>